<proteinExistence type="predicted"/>
<evidence type="ECO:0000256" key="1">
    <source>
        <dbReference type="SAM" id="MobiDB-lite"/>
    </source>
</evidence>
<evidence type="ECO:0000313" key="3">
    <source>
        <dbReference type="EMBL" id="MBJ7600580.1"/>
    </source>
</evidence>
<dbReference type="SUPFAM" id="SSF55781">
    <property type="entry name" value="GAF domain-like"/>
    <property type="match status" value="2"/>
</dbReference>
<reference evidence="3" key="1">
    <citation type="submission" date="2020-10" db="EMBL/GenBank/DDBJ databases">
        <title>Ca. Dormibacterota MAGs.</title>
        <authorList>
            <person name="Montgomery K."/>
        </authorList>
    </citation>
    <scope>NUCLEOTIDE SEQUENCE [LARGE SCALE GENOMIC DNA]</scope>
    <source>
        <strain evidence="3">SC8812_S17_10</strain>
    </source>
</reference>
<feature type="domain" description="GAF" evidence="2">
    <location>
        <begin position="195"/>
        <end position="335"/>
    </location>
</feature>
<dbReference type="Gene3D" id="3.30.450.20">
    <property type="entry name" value="PAS domain"/>
    <property type="match status" value="1"/>
</dbReference>
<feature type="region of interest" description="Disordered" evidence="1">
    <location>
        <begin position="460"/>
        <end position="481"/>
    </location>
</feature>
<comment type="caution">
    <text evidence="3">The sequence shown here is derived from an EMBL/GenBank/DDBJ whole genome shotgun (WGS) entry which is preliminary data.</text>
</comment>
<dbReference type="SMART" id="SM00065">
    <property type="entry name" value="GAF"/>
    <property type="match status" value="1"/>
</dbReference>
<dbReference type="Gene3D" id="3.30.450.40">
    <property type="match status" value="2"/>
</dbReference>
<dbReference type="Proteomes" id="UP000612893">
    <property type="component" value="Unassembled WGS sequence"/>
</dbReference>
<dbReference type="InterPro" id="IPR029016">
    <property type="entry name" value="GAF-like_dom_sf"/>
</dbReference>
<dbReference type="Pfam" id="PF01590">
    <property type="entry name" value="GAF"/>
    <property type="match status" value="1"/>
</dbReference>
<dbReference type="InterPro" id="IPR035965">
    <property type="entry name" value="PAS-like_dom_sf"/>
</dbReference>
<organism evidence="3 4">
    <name type="scientific">Candidatus Nephthysia bennettiae</name>
    <dbReference type="NCBI Taxonomy" id="3127016"/>
    <lineage>
        <taxon>Bacteria</taxon>
        <taxon>Bacillati</taxon>
        <taxon>Candidatus Dormiibacterota</taxon>
        <taxon>Candidatus Dormibacteria</taxon>
        <taxon>Candidatus Dormibacterales</taxon>
        <taxon>Candidatus Dormibacteraceae</taxon>
        <taxon>Candidatus Nephthysia</taxon>
    </lineage>
</organism>
<accession>A0A934K942</accession>
<sequence length="481" mass="51730">MRLESASVTRVHGLDVFLDARSLNDGDPLDVVLEQLVRAAARAVWHGTGEPGAASLWRLRGSKLSLEAESGEVRGRALAEIPINAEMERALDGRRAVRLKGSQVPAALRDRYEPARPESIAIVPILSHSRTFGAMTVPLEVGGEEAEADLRLLTGMAELGGLAVAAAVDFDLELRLAVAFELLPQMITGASGAEDADEAASVIVTRVGEVPGIDRVLLFMRGELKRGLWIKASTDSVNLLRLEQDDGAVAQAVRERQIVVLNDGQPWRSEQDALIAGDNQHLLAVPVDVADEVIGVVIIAARLRPFSATDVQIAAVMVSALTGLLEGVRLREELFEAHRTLRSFYHGLACGAVTHDSRGRVVDANWAAENLTGIPLKQLIKDGIFGPGWTMQSENGMSIPLPLRPPESVLKSGRPIHGMRARVAPPGGQARWLRIDSRPLEEGKRLSCIVTTFFESVPPAANGRRRASGSAASRSAGVVRR</sequence>
<dbReference type="EMBL" id="JAEKNR010000212">
    <property type="protein sequence ID" value="MBJ7600580.1"/>
    <property type="molecule type" value="Genomic_DNA"/>
</dbReference>
<gene>
    <name evidence="3" type="ORF">JF922_21230</name>
</gene>
<protein>
    <submittedName>
        <fullName evidence="3">GAF domain-containing protein</fullName>
    </submittedName>
</protein>
<dbReference type="RefSeq" id="WP_338204469.1">
    <property type="nucleotide sequence ID" value="NZ_JAEKNR010000212.1"/>
</dbReference>
<dbReference type="SUPFAM" id="SSF55785">
    <property type="entry name" value="PYP-like sensor domain (PAS domain)"/>
    <property type="match status" value="1"/>
</dbReference>
<name>A0A934K942_9BACT</name>
<dbReference type="InterPro" id="IPR003018">
    <property type="entry name" value="GAF"/>
</dbReference>
<evidence type="ECO:0000259" key="2">
    <source>
        <dbReference type="SMART" id="SM00065"/>
    </source>
</evidence>
<dbReference type="AlphaFoldDB" id="A0A934K942"/>
<evidence type="ECO:0000313" key="4">
    <source>
        <dbReference type="Proteomes" id="UP000612893"/>
    </source>
</evidence>
<keyword evidence="4" id="KW-1185">Reference proteome</keyword>
<feature type="compositionally biased region" description="Low complexity" evidence="1">
    <location>
        <begin position="468"/>
        <end position="481"/>
    </location>
</feature>
<dbReference type="PROSITE" id="PS00387">
    <property type="entry name" value="PPASE"/>
    <property type="match status" value="1"/>
</dbReference>